<gene>
    <name evidence="3" type="ORF">BM477_06745</name>
</gene>
<dbReference type="Proteomes" id="UP000186465">
    <property type="component" value="Unassembled WGS sequence"/>
</dbReference>
<dbReference type="OrthoDB" id="3260885at2"/>
<evidence type="ECO:0000313" key="4">
    <source>
        <dbReference type="Proteomes" id="UP000186465"/>
    </source>
</evidence>
<dbReference type="RefSeq" id="WP_075361931.1">
    <property type="nucleotide sequence ID" value="NZ_MPDM01000007.1"/>
</dbReference>
<evidence type="ECO:0000313" key="3">
    <source>
        <dbReference type="EMBL" id="OKL47360.1"/>
    </source>
</evidence>
<sequence length="362" mass="38469">MVSIAGVVLAGAGLLVMGYMAPGMSYRRTLDAQCHADDRFSDRMHLVPITVEKSGVPREYGSSSIPLHPAVSSARFQREGAPAGRLGNGSSSALRKRAVIGKEVGMAARTQKKQASVTELASALSQRAEVHGRLTAQAKRRVTVLALTLAMILPIVIILALTETVSWWWLTLPVAMVAVVLVQGRFAAAAGRRELSELNAKIAQIRARVGSGRREQTPTEKRASRQVSGAEDEAVAAVAPVIAPRKKSVAAQPVAQPAAHISTEVETPVAAESETETVAAESAGWEPRPLPKPLYTMRATQPRREVMDLQLEQPGTVGRVPVRPVRARRPATGALSSAEVAAGAALEFDVDSVIEQRRAAAS</sequence>
<keyword evidence="2" id="KW-0812">Transmembrane</keyword>
<dbReference type="EMBL" id="MPDM01000007">
    <property type="protein sequence ID" value="OKL47360.1"/>
    <property type="molecule type" value="Genomic_DNA"/>
</dbReference>
<protein>
    <submittedName>
        <fullName evidence="3">Uncharacterized protein</fullName>
    </submittedName>
</protein>
<keyword evidence="2" id="KW-1133">Transmembrane helix</keyword>
<keyword evidence="2" id="KW-0472">Membrane</keyword>
<organism evidence="3 4">
    <name type="scientific">Boudabousia marimammalium</name>
    <dbReference type="NCBI Taxonomy" id="156892"/>
    <lineage>
        <taxon>Bacteria</taxon>
        <taxon>Bacillati</taxon>
        <taxon>Actinomycetota</taxon>
        <taxon>Actinomycetes</taxon>
        <taxon>Actinomycetales</taxon>
        <taxon>Actinomycetaceae</taxon>
        <taxon>Boudabousia</taxon>
    </lineage>
</organism>
<evidence type="ECO:0000256" key="2">
    <source>
        <dbReference type="SAM" id="Phobius"/>
    </source>
</evidence>
<proteinExistence type="predicted"/>
<evidence type="ECO:0000256" key="1">
    <source>
        <dbReference type="SAM" id="MobiDB-lite"/>
    </source>
</evidence>
<feature type="region of interest" description="Disordered" evidence="1">
    <location>
        <begin position="209"/>
        <end position="231"/>
    </location>
</feature>
<comment type="caution">
    <text evidence="3">The sequence shown here is derived from an EMBL/GenBank/DDBJ whole genome shotgun (WGS) entry which is preliminary data.</text>
</comment>
<feature type="transmembrane region" description="Helical" evidence="2">
    <location>
        <begin position="6"/>
        <end position="22"/>
    </location>
</feature>
<name>A0A1Q5PL53_9ACTO</name>
<keyword evidence="4" id="KW-1185">Reference proteome</keyword>
<feature type="transmembrane region" description="Helical" evidence="2">
    <location>
        <begin position="167"/>
        <end position="188"/>
    </location>
</feature>
<dbReference type="AlphaFoldDB" id="A0A1Q5PL53"/>
<reference evidence="4" key="1">
    <citation type="submission" date="2016-11" db="EMBL/GenBank/DDBJ databases">
        <title>Actinomyces gypaetusis sp. nov. isolated from Gypaetus barbatus in Qinghai Tibet Plateau China.</title>
        <authorList>
            <person name="Meng X."/>
        </authorList>
    </citation>
    <scope>NUCLEOTIDE SEQUENCE [LARGE SCALE GENOMIC DNA]</scope>
    <source>
        <strain evidence="4">DSM 15383</strain>
    </source>
</reference>
<accession>A0A1Q5PL53</accession>
<feature type="transmembrane region" description="Helical" evidence="2">
    <location>
        <begin position="142"/>
        <end position="161"/>
    </location>
</feature>
<feature type="compositionally biased region" description="Basic and acidic residues" evidence="1">
    <location>
        <begin position="212"/>
        <end position="223"/>
    </location>
</feature>